<dbReference type="GO" id="GO:0043565">
    <property type="term" value="F:sequence-specific DNA binding"/>
    <property type="evidence" value="ECO:0007669"/>
    <property type="project" value="TreeGrafter"/>
</dbReference>
<proteinExistence type="inferred from homology"/>
<dbReference type="Gene3D" id="1.10.1020.10">
    <property type="entry name" value="Adenine-specific Methyltransferase, Domain 2"/>
    <property type="match status" value="1"/>
</dbReference>
<dbReference type="PANTHER" id="PTHR30481:SF3">
    <property type="entry name" value="DNA ADENINE METHYLASE"/>
    <property type="match status" value="1"/>
</dbReference>
<dbReference type="EC" id="2.1.1.72" evidence="2 8"/>
<dbReference type="SUPFAM" id="SSF53335">
    <property type="entry name" value="S-adenosyl-L-methionine-dependent methyltransferases"/>
    <property type="match status" value="1"/>
</dbReference>
<evidence type="ECO:0000256" key="4">
    <source>
        <dbReference type="ARBA" id="ARBA00022679"/>
    </source>
</evidence>
<dbReference type="STRING" id="1276229.SSYRP_v1c07090"/>
<feature type="binding site" evidence="7">
    <location>
        <position position="11"/>
    </location>
    <ligand>
        <name>S-adenosyl-L-methionine</name>
        <dbReference type="ChEBI" id="CHEBI:59789"/>
    </ligand>
</feature>
<dbReference type="AlphaFoldDB" id="R4UEE3"/>
<dbReference type="InterPro" id="IPR012263">
    <property type="entry name" value="M_m6A_EcoRV"/>
</dbReference>
<evidence type="ECO:0000256" key="2">
    <source>
        <dbReference type="ARBA" id="ARBA00011900"/>
    </source>
</evidence>
<evidence type="ECO:0000256" key="7">
    <source>
        <dbReference type="PIRSR" id="PIRSR000398-1"/>
    </source>
</evidence>
<dbReference type="Gene3D" id="3.40.50.150">
    <property type="entry name" value="Vaccinia Virus protein VP39"/>
    <property type="match status" value="1"/>
</dbReference>
<evidence type="ECO:0000256" key="1">
    <source>
        <dbReference type="ARBA" id="ARBA00006594"/>
    </source>
</evidence>
<dbReference type="GO" id="GO:0032259">
    <property type="term" value="P:methylation"/>
    <property type="evidence" value="ECO:0007669"/>
    <property type="project" value="UniProtKB-KW"/>
</dbReference>
<dbReference type="GO" id="GO:0009307">
    <property type="term" value="P:DNA restriction-modification system"/>
    <property type="evidence" value="ECO:0007669"/>
    <property type="project" value="InterPro"/>
</dbReference>
<feature type="binding site" evidence="7">
    <location>
        <position position="193"/>
    </location>
    <ligand>
        <name>S-adenosyl-L-methionine</name>
        <dbReference type="ChEBI" id="CHEBI:59789"/>
    </ligand>
</feature>
<dbReference type="NCBIfam" id="TIGR00571">
    <property type="entry name" value="dam"/>
    <property type="match status" value="1"/>
</dbReference>
<dbReference type="Pfam" id="PF02086">
    <property type="entry name" value="MethyltransfD12"/>
    <property type="match status" value="1"/>
</dbReference>
<name>R4UEE3_9MOLU</name>
<keyword evidence="10" id="KW-1185">Reference proteome</keyword>
<protein>
    <recommendedName>
        <fullName evidence="2 8">Site-specific DNA-methyltransferase (adenine-specific)</fullName>
        <ecNumber evidence="2 8">2.1.1.72</ecNumber>
    </recommendedName>
</protein>
<reference evidence="9 10" key="1">
    <citation type="journal article" date="2013" name="Genome Biol. Evol.">
        <title>Complete genomes of two dipteran-associated spiroplasmas provided insights into the origin, dynamics, and impacts of viral invasion in spiroplasma.</title>
        <authorList>
            <person name="Ku C."/>
            <person name="Lo W.S."/>
            <person name="Chen L.L."/>
            <person name="Kuo C.H."/>
        </authorList>
    </citation>
    <scope>NUCLEOTIDE SEQUENCE [LARGE SCALE GENOMIC DNA]</scope>
    <source>
        <strain evidence="9">EA-1</strain>
    </source>
</reference>
<gene>
    <name evidence="9" type="primary">dam</name>
    <name evidence="9" type="ORF">SSYRP_v1c07090</name>
</gene>
<dbReference type="PATRIC" id="fig|1276229.3.peg.704"/>
<evidence type="ECO:0000256" key="5">
    <source>
        <dbReference type="ARBA" id="ARBA00022691"/>
    </source>
</evidence>
<dbReference type="GO" id="GO:1904047">
    <property type="term" value="F:S-adenosyl-L-methionine binding"/>
    <property type="evidence" value="ECO:0007669"/>
    <property type="project" value="TreeGrafter"/>
</dbReference>
<dbReference type="PROSITE" id="PS00092">
    <property type="entry name" value="N6_MTASE"/>
    <property type="match status" value="1"/>
</dbReference>
<dbReference type="PANTHER" id="PTHR30481">
    <property type="entry name" value="DNA ADENINE METHYLASE"/>
    <property type="match status" value="1"/>
</dbReference>
<feature type="binding site" evidence="7">
    <location>
        <position position="59"/>
    </location>
    <ligand>
        <name>S-adenosyl-L-methionine</name>
        <dbReference type="ChEBI" id="CHEBI:59789"/>
    </ligand>
</feature>
<dbReference type="eggNOG" id="COG0338">
    <property type="taxonomic scope" value="Bacteria"/>
</dbReference>
<dbReference type="PRINTS" id="PR00505">
    <property type="entry name" value="D12N6MTFRASE"/>
</dbReference>
<keyword evidence="5 8" id="KW-0949">S-adenosyl-L-methionine</keyword>
<organism evidence="9 10">
    <name type="scientific">Spiroplasma syrphidicola EA-1</name>
    <dbReference type="NCBI Taxonomy" id="1276229"/>
    <lineage>
        <taxon>Bacteria</taxon>
        <taxon>Bacillati</taxon>
        <taxon>Mycoplasmatota</taxon>
        <taxon>Mollicutes</taxon>
        <taxon>Entomoplasmatales</taxon>
        <taxon>Spiroplasmataceae</taxon>
        <taxon>Spiroplasma</taxon>
    </lineage>
</organism>
<dbReference type="HOGENOM" id="CLU_063430_0_0_14"/>
<evidence type="ECO:0000313" key="9">
    <source>
        <dbReference type="EMBL" id="AGM26299.1"/>
    </source>
</evidence>
<dbReference type="GO" id="GO:0009007">
    <property type="term" value="F:site-specific DNA-methyltransferase (adenine-specific) activity"/>
    <property type="evidence" value="ECO:0007669"/>
    <property type="project" value="UniProtKB-UniRule"/>
</dbReference>
<evidence type="ECO:0000256" key="3">
    <source>
        <dbReference type="ARBA" id="ARBA00022603"/>
    </source>
</evidence>
<dbReference type="KEGG" id="ssyr:SSYRP_v1c07090"/>
<feature type="binding site" evidence="7">
    <location>
        <position position="7"/>
    </location>
    <ligand>
        <name>S-adenosyl-L-methionine</name>
        <dbReference type="ChEBI" id="CHEBI:59789"/>
    </ligand>
</feature>
<dbReference type="InterPro" id="IPR012327">
    <property type="entry name" value="MeTrfase_D12"/>
</dbReference>
<comment type="catalytic activity">
    <reaction evidence="6 8">
        <text>a 2'-deoxyadenosine in DNA + S-adenosyl-L-methionine = an N(6)-methyl-2'-deoxyadenosine in DNA + S-adenosyl-L-homocysteine + H(+)</text>
        <dbReference type="Rhea" id="RHEA:15197"/>
        <dbReference type="Rhea" id="RHEA-COMP:12418"/>
        <dbReference type="Rhea" id="RHEA-COMP:12419"/>
        <dbReference type="ChEBI" id="CHEBI:15378"/>
        <dbReference type="ChEBI" id="CHEBI:57856"/>
        <dbReference type="ChEBI" id="CHEBI:59789"/>
        <dbReference type="ChEBI" id="CHEBI:90615"/>
        <dbReference type="ChEBI" id="CHEBI:90616"/>
        <dbReference type="EC" id="2.1.1.72"/>
    </reaction>
</comment>
<dbReference type="PIRSF" id="PIRSF000398">
    <property type="entry name" value="M_m6A_EcoRV"/>
    <property type="match status" value="1"/>
</dbReference>
<dbReference type="RefSeq" id="WP_016340942.1">
    <property type="nucleotide sequence ID" value="NC_021284.1"/>
</dbReference>
<keyword evidence="3 8" id="KW-0489">Methyltransferase</keyword>
<dbReference type="GO" id="GO:0006298">
    <property type="term" value="P:mismatch repair"/>
    <property type="evidence" value="ECO:0007669"/>
    <property type="project" value="TreeGrafter"/>
</dbReference>
<dbReference type="EMBL" id="CP005078">
    <property type="protein sequence ID" value="AGM26299.1"/>
    <property type="molecule type" value="Genomic_DNA"/>
</dbReference>
<dbReference type="InterPro" id="IPR029063">
    <property type="entry name" value="SAM-dependent_MTases_sf"/>
</dbReference>
<comment type="similarity">
    <text evidence="1 8">Belongs to the N(4)/N(6)-methyltransferase family.</text>
</comment>
<dbReference type="OrthoDB" id="9805629at2"/>
<dbReference type="InterPro" id="IPR002052">
    <property type="entry name" value="DNA_methylase_N6_adenine_CS"/>
</dbReference>
<evidence type="ECO:0000313" key="10">
    <source>
        <dbReference type="Proteomes" id="UP000013963"/>
    </source>
</evidence>
<keyword evidence="4 8" id="KW-0808">Transferase</keyword>
<dbReference type="REBASE" id="64979">
    <property type="entry name" value="M.SsyEA1ORF7090P"/>
</dbReference>
<dbReference type="InterPro" id="IPR023095">
    <property type="entry name" value="Ade_MeTrfase_dom_2"/>
</dbReference>
<evidence type="ECO:0000256" key="6">
    <source>
        <dbReference type="ARBA" id="ARBA00047942"/>
    </source>
</evidence>
<evidence type="ECO:0000256" key="8">
    <source>
        <dbReference type="RuleBase" id="RU361257"/>
    </source>
</evidence>
<accession>R4UEE3</accession>
<dbReference type="Proteomes" id="UP000013963">
    <property type="component" value="Chromosome"/>
</dbReference>
<sequence length="297" mass="34909">MKPILKWVGGKRWLMPKIEELFKEKKIIFNKNSNTYFEPFFGAGAIFFKIKPVNSVINDYNSELINLYNVIKNNVNVLIEKLTEYTNFLKENTNFYYEIRNWDREDSWDDISPEAKAARTIFLNKSCFNGLYRVNQKGQFNVPIGKNNITNILDIDNLKEVSTFFNTSNILFLNNDFEVISSLVKKGDLIYFDPPYDPIDLTSKFTEYTNQGFTKEDQIRLKKFADYLVKEKGANVIISNSSTRFIKELYSNNNEQAFSDVNYYIIDLVQANRNINSNPKRRNKIEEVLIYNVKQEK</sequence>